<keyword evidence="3" id="KW-1185">Reference proteome</keyword>
<accession>A0A5Q2RIX9</accession>
<protein>
    <submittedName>
        <fullName evidence="2">Uncharacterized protein</fullName>
    </submittedName>
</protein>
<dbReference type="KEGG" id="atq:GH723_11970"/>
<sequence length="63" mass="6457">MTSRSAVISSSSAGPLTSVSLLMTSHTRQFSFSHTGRRNGWPCSRRATSPAALGSISASGSAT</sequence>
<proteinExistence type="predicted"/>
<dbReference type="RefSeq" id="WP_153759859.1">
    <property type="nucleotide sequence ID" value="NZ_CP045851.1"/>
</dbReference>
<evidence type="ECO:0000313" key="2">
    <source>
        <dbReference type="EMBL" id="QGG95753.1"/>
    </source>
</evidence>
<name>A0A5Q2RIX9_9ACTN</name>
<evidence type="ECO:0000313" key="3">
    <source>
        <dbReference type="Proteomes" id="UP000334019"/>
    </source>
</evidence>
<reference evidence="2 3" key="1">
    <citation type="submission" date="2019-11" db="EMBL/GenBank/DDBJ databases">
        <authorList>
            <person name="He Y."/>
        </authorList>
    </citation>
    <scope>NUCLEOTIDE SEQUENCE [LARGE SCALE GENOMIC DNA]</scope>
    <source>
        <strain evidence="2 3">SCSIO 58843</strain>
    </source>
</reference>
<dbReference type="AlphaFoldDB" id="A0A5Q2RIX9"/>
<dbReference type="EMBL" id="CP045851">
    <property type="protein sequence ID" value="QGG95753.1"/>
    <property type="molecule type" value="Genomic_DNA"/>
</dbReference>
<feature type="compositionally biased region" description="Low complexity" evidence="1">
    <location>
        <begin position="49"/>
        <end position="63"/>
    </location>
</feature>
<evidence type="ECO:0000256" key="1">
    <source>
        <dbReference type="SAM" id="MobiDB-lite"/>
    </source>
</evidence>
<feature type="region of interest" description="Disordered" evidence="1">
    <location>
        <begin position="31"/>
        <end position="63"/>
    </location>
</feature>
<dbReference type="Proteomes" id="UP000334019">
    <property type="component" value="Chromosome"/>
</dbReference>
<gene>
    <name evidence="2" type="ORF">GH723_11970</name>
</gene>
<organism evidence="2 3">
    <name type="scientific">Actinomarinicola tropica</name>
    <dbReference type="NCBI Taxonomy" id="2789776"/>
    <lineage>
        <taxon>Bacteria</taxon>
        <taxon>Bacillati</taxon>
        <taxon>Actinomycetota</taxon>
        <taxon>Acidimicrobiia</taxon>
        <taxon>Acidimicrobiales</taxon>
        <taxon>Iamiaceae</taxon>
        <taxon>Actinomarinicola</taxon>
    </lineage>
</organism>